<dbReference type="Proteomes" id="UP000501600">
    <property type="component" value="Chromosome"/>
</dbReference>
<evidence type="ECO:0000256" key="5">
    <source>
        <dbReference type="ARBA" id="ARBA00023136"/>
    </source>
</evidence>
<dbReference type="GO" id="GO:0005886">
    <property type="term" value="C:plasma membrane"/>
    <property type="evidence" value="ECO:0007669"/>
    <property type="project" value="UniProtKB-SubCell"/>
</dbReference>
<evidence type="ECO:0000256" key="3">
    <source>
        <dbReference type="ARBA" id="ARBA00022692"/>
    </source>
</evidence>
<evidence type="ECO:0000259" key="7">
    <source>
        <dbReference type="Pfam" id="PF13396"/>
    </source>
</evidence>
<evidence type="ECO:0000256" key="4">
    <source>
        <dbReference type="ARBA" id="ARBA00022989"/>
    </source>
</evidence>
<dbReference type="KEGG" id="phao:HF685_14170"/>
<keyword evidence="5 6" id="KW-0472">Membrane</keyword>
<evidence type="ECO:0000313" key="9">
    <source>
        <dbReference type="Proteomes" id="UP000501600"/>
    </source>
</evidence>
<keyword evidence="9" id="KW-1185">Reference proteome</keyword>
<dbReference type="RefSeq" id="WP_168820544.1">
    <property type="nucleotide sequence ID" value="NZ_CP051217.1"/>
</dbReference>
<feature type="transmembrane region" description="Helical" evidence="6">
    <location>
        <begin position="32"/>
        <end position="52"/>
    </location>
</feature>
<accession>A0A6H2DQ02</accession>
<proteinExistence type="predicted"/>
<evidence type="ECO:0000256" key="1">
    <source>
        <dbReference type="ARBA" id="ARBA00004651"/>
    </source>
</evidence>
<evidence type="ECO:0000256" key="2">
    <source>
        <dbReference type="ARBA" id="ARBA00022475"/>
    </source>
</evidence>
<feature type="domain" description="Cardiolipin synthase N-terminal" evidence="7">
    <location>
        <begin position="12"/>
        <end position="54"/>
    </location>
</feature>
<keyword evidence="3 6" id="KW-0812">Transmembrane</keyword>
<dbReference type="EMBL" id="CP051217">
    <property type="protein sequence ID" value="QJB70278.1"/>
    <property type="molecule type" value="Genomic_DNA"/>
</dbReference>
<organism evidence="8 9">
    <name type="scientific">Parasphingorhabdus halotolerans</name>
    <dbReference type="NCBI Taxonomy" id="2725558"/>
    <lineage>
        <taxon>Bacteria</taxon>
        <taxon>Pseudomonadati</taxon>
        <taxon>Pseudomonadota</taxon>
        <taxon>Alphaproteobacteria</taxon>
        <taxon>Sphingomonadales</taxon>
        <taxon>Sphingomonadaceae</taxon>
        <taxon>Parasphingorhabdus</taxon>
    </lineage>
</organism>
<feature type="transmembrane region" description="Helical" evidence="6">
    <location>
        <begin position="6"/>
        <end position="25"/>
    </location>
</feature>
<comment type="subcellular location">
    <subcellularLocation>
        <location evidence="1">Cell membrane</location>
        <topology evidence="1">Multi-pass membrane protein</topology>
    </subcellularLocation>
</comment>
<reference evidence="8 9" key="1">
    <citation type="submission" date="2020-04" db="EMBL/GenBank/DDBJ databases">
        <title>Genome sequence for Sphingorhabdus sp. strain M1.</title>
        <authorList>
            <person name="Park S.-J."/>
        </authorList>
    </citation>
    <scope>NUCLEOTIDE SEQUENCE [LARGE SCALE GENOMIC DNA]</scope>
    <source>
        <strain evidence="8 9">JK6</strain>
    </source>
</reference>
<protein>
    <recommendedName>
        <fullName evidence="7">Cardiolipin synthase N-terminal domain-containing protein</fullName>
    </recommendedName>
</protein>
<evidence type="ECO:0000313" key="8">
    <source>
        <dbReference type="EMBL" id="QJB70278.1"/>
    </source>
</evidence>
<name>A0A6H2DQ02_9SPHN</name>
<dbReference type="Pfam" id="PF13396">
    <property type="entry name" value="PLDc_N"/>
    <property type="match status" value="1"/>
</dbReference>
<gene>
    <name evidence="8" type="ORF">HF685_14170</name>
</gene>
<evidence type="ECO:0000256" key="6">
    <source>
        <dbReference type="SAM" id="Phobius"/>
    </source>
</evidence>
<dbReference type="AlphaFoldDB" id="A0A6H2DQ02"/>
<sequence>MEYGIIGLIILVLDIWALLNVWGGGSSVGSKIIWTAIILILPLVGLILWYFIGPRGSARAA</sequence>
<dbReference type="InterPro" id="IPR027379">
    <property type="entry name" value="CLS_N"/>
</dbReference>
<keyword evidence="4 6" id="KW-1133">Transmembrane helix</keyword>
<keyword evidence="2" id="KW-1003">Cell membrane</keyword>